<evidence type="ECO:0000313" key="3">
    <source>
        <dbReference type="Proteomes" id="UP001259572"/>
    </source>
</evidence>
<accession>A0ABU3QBQ7</accession>
<feature type="transmembrane region" description="Helical" evidence="1">
    <location>
        <begin position="89"/>
        <end position="109"/>
    </location>
</feature>
<keyword evidence="1" id="KW-0472">Membrane</keyword>
<organism evidence="2 3">
    <name type="scientific">Sphingosinicella rhizophila</name>
    <dbReference type="NCBI Taxonomy" id="3050082"/>
    <lineage>
        <taxon>Bacteria</taxon>
        <taxon>Pseudomonadati</taxon>
        <taxon>Pseudomonadota</taxon>
        <taxon>Alphaproteobacteria</taxon>
        <taxon>Sphingomonadales</taxon>
        <taxon>Sphingosinicellaceae</taxon>
        <taxon>Sphingosinicella</taxon>
    </lineage>
</organism>
<dbReference type="EMBL" id="JAVUPU010000008">
    <property type="protein sequence ID" value="MDT9600385.1"/>
    <property type="molecule type" value="Genomic_DNA"/>
</dbReference>
<evidence type="ECO:0000313" key="2">
    <source>
        <dbReference type="EMBL" id="MDT9600385.1"/>
    </source>
</evidence>
<dbReference type="RefSeq" id="WP_315727509.1">
    <property type="nucleotide sequence ID" value="NZ_JAVUPU010000008.1"/>
</dbReference>
<evidence type="ECO:0000256" key="1">
    <source>
        <dbReference type="SAM" id="Phobius"/>
    </source>
</evidence>
<keyword evidence="1" id="KW-1133">Transmembrane helix</keyword>
<gene>
    <name evidence="2" type="ORF">RQX22_15610</name>
</gene>
<dbReference type="Pfam" id="PF06210">
    <property type="entry name" value="DUF1003"/>
    <property type="match status" value="1"/>
</dbReference>
<reference evidence="2 3" key="1">
    <citation type="submission" date="2023-05" db="EMBL/GenBank/DDBJ databases">
        <authorList>
            <person name="Guo Y."/>
        </authorList>
    </citation>
    <scope>NUCLEOTIDE SEQUENCE [LARGE SCALE GENOMIC DNA]</scope>
    <source>
        <strain evidence="2 3">GR2756</strain>
    </source>
</reference>
<dbReference type="Proteomes" id="UP001259572">
    <property type="component" value="Unassembled WGS sequence"/>
</dbReference>
<dbReference type="InterPro" id="IPR010406">
    <property type="entry name" value="DUF1003"/>
</dbReference>
<comment type="caution">
    <text evidence="2">The sequence shown here is derived from an EMBL/GenBank/DDBJ whole genome shotgun (WGS) entry which is preliminary data.</text>
</comment>
<name>A0ABU3QBQ7_9SPHN</name>
<feature type="transmembrane region" description="Helical" evidence="1">
    <location>
        <begin position="60"/>
        <end position="83"/>
    </location>
</feature>
<proteinExistence type="predicted"/>
<keyword evidence="1" id="KW-0812">Transmembrane</keyword>
<sequence>MGAAPKPNPTIGPPGPTSLNKALDRNIEALRLRHEKSAQAASFQEKLAETITHFTGSLRFVYLHLAAFGSWIVINLGWIEAIVPWDPSFVMLAMIASVEAIFLSTFVLISQNRMAAENEKRASLDLQINLLAEHEVTRLMSLVSAIADHFQVKCPLPDELKELERDVAPEVVLDAIEERGAI</sequence>
<keyword evidence="3" id="KW-1185">Reference proteome</keyword>
<protein>
    <submittedName>
        <fullName evidence="2">DUF1003 domain-containing protein</fullName>
    </submittedName>
</protein>